<proteinExistence type="predicted"/>
<accession>A0A951PCP7</accession>
<reference evidence="1" key="1">
    <citation type="submission" date="2021-05" db="EMBL/GenBank/DDBJ databases">
        <authorList>
            <person name="Pietrasiak N."/>
            <person name="Ward R."/>
            <person name="Stajich J.E."/>
            <person name="Kurbessoian T."/>
        </authorList>
    </citation>
    <scope>NUCLEOTIDE SEQUENCE</scope>
    <source>
        <strain evidence="1">GSE-TBD4-15B</strain>
    </source>
</reference>
<sequence length="477" mass="53185">MQLKPATSLDVVYKTLQPAPLQTPAELQAFYSEEINKVRGGDKMERIQRRLDRAANDGIPFKACVMGHRGVGKSTELSRLIQQVKHQFVAIRIEALSDLDPGSFRPLDIVLLMMVQVAEQTAKPIDEDGAGQPPSDQRLREIWDWFATEKEIREQSQLANLTVEAGAGVKENSLWNQVLGLFANLKGDIKFASTRKTEVVEYRLTRLSSLLEIANRLLDDCNGLLLKATGKQWLFIGEDFDRAGIPDERITELFVTYANIFQALRTHLIFNLPIGLYYSAAASRLPFAQDCSFVIPDTPVYRADHQLNSKGCLAVDDVLKSRMDLRLFESASVRLQAIVASGGNLRDLFALVNYAADNALGRGASQINAADMNDSVTNLRSDYQRRLGQSPYDKEAITYSQKADLLSRIYNGDAEAQMTDPVMYSLLNSRAVQEFVNGSRWFGLHPLVVDLLVGQKRLEPQEGEAGVRGGTQYIPKS</sequence>
<evidence type="ECO:0000313" key="2">
    <source>
        <dbReference type="Proteomes" id="UP000707356"/>
    </source>
</evidence>
<dbReference type="Proteomes" id="UP000707356">
    <property type="component" value="Unassembled WGS sequence"/>
</dbReference>
<gene>
    <name evidence="1" type="ORF">KME07_17815</name>
</gene>
<protein>
    <recommendedName>
        <fullName evidence="3">Orc1-like AAA ATPase domain-containing protein</fullName>
    </recommendedName>
</protein>
<evidence type="ECO:0000313" key="1">
    <source>
        <dbReference type="EMBL" id="MBW4467287.1"/>
    </source>
</evidence>
<reference evidence="1" key="2">
    <citation type="journal article" date="2022" name="Microbiol. Resour. Announc.">
        <title>Metagenome Sequencing to Explore Phylogenomics of Terrestrial Cyanobacteria.</title>
        <authorList>
            <person name="Ward R.D."/>
            <person name="Stajich J.E."/>
            <person name="Johansen J.R."/>
            <person name="Huntemann M."/>
            <person name="Clum A."/>
            <person name="Foster B."/>
            <person name="Foster B."/>
            <person name="Roux S."/>
            <person name="Palaniappan K."/>
            <person name="Varghese N."/>
            <person name="Mukherjee S."/>
            <person name="Reddy T.B.K."/>
            <person name="Daum C."/>
            <person name="Copeland A."/>
            <person name="Chen I.A."/>
            <person name="Ivanova N.N."/>
            <person name="Kyrpides N.C."/>
            <person name="Shapiro N."/>
            <person name="Eloe-Fadrosh E.A."/>
            <person name="Pietrasiak N."/>
        </authorList>
    </citation>
    <scope>NUCLEOTIDE SEQUENCE</scope>
    <source>
        <strain evidence="1">GSE-TBD4-15B</strain>
    </source>
</reference>
<comment type="caution">
    <text evidence="1">The sequence shown here is derived from an EMBL/GenBank/DDBJ whole genome shotgun (WGS) entry which is preliminary data.</text>
</comment>
<name>A0A951PCP7_9CYAN</name>
<dbReference type="AlphaFoldDB" id="A0A951PCP7"/>
<organism evidence="1 2">
    <name type="scientific">Pegethrix bostrychoides GSE-TBD4-15B</name>
    <dbReference type="NCBI Taxonomy" id="2839662"/>
    <lineage>
        <taxon>Bacteria</taxon>
        <taxon>Bacillati</taxon>
        <taxon>Cyanobacteriota</taxon>
        <taxon>Cyanophyceae</taxon>
        <taxon>Oculatellales</taxon>
        <taxon>Oculatellaceae</taxon>
        <taxon>Pegethrix</taxon>
    </lineage>
</organism>
<dbReference type="InterPro" id="IPR027417">
    <property type="entry name" value="P-loop_NTPase"/>
</dbReference>
<dbReference type="SUPFAM" id="SSF52540">
    <property type="entry name" value="P-loop containing nucleoside triphosphate hydrolases"/>
    <property type="match status" value="1"/>
</dbReference>
<evidence type="ECO:0008006" key="3">
    <source>
        <dbReference type="Google" id="ProtNLM"/>
    </source>
</evidence>
<dbReference type="EMBL" id="JAHHHV010000075">
    <property type="protein sequence ID" value="MBW4467287.1"/>
    <property type="molecule type" value="Genomic_DNA"/>
</dbReference>